<keyword evidence="4" id="KW-0687">Ribonucleoprotein</keyword>
<dbReference type="InterPro" id="IPR036967">
    <property type="entry name" value="Ribosomal_uS11_sf"/>
</dbReference>
<evidence type="ECO:0000256" key="1">
    <source>
        <dbReference type="ARBA" id="ARBA00004229"/>
    </source>
</evidence>
<keyword evidence="5" id="KW-0934">Plastid</keyword>
<dbReference type="SUPFAM" id="SSF53137">
    <property type="entry name" value="Translational machinery components"/>
    <property type="match status" value="1"/>
</dbReference>
<dbReference type="GO" id="GO:0009507">
    <property type="term" value="C:chloroplast"/>
    <property type="evidence" value="ECO:0007669"/>
    <property type="project" value="UniProtKB-SubCell"/>
</dbReference>
<dbReference type="GO" id="GO:0003735">
    <property type="term" value="F:structural constituent of ribosome"/>
    <property type="evidence" value="ECO:0007669"/>
    <property type="project" value="InterPro"/>
</dbReference>
<dbReference type="GO" id="GO:1990904">
    <property type="term" value="C:ribonucleoprotein complex"/>
    <property type="evidence" value="ECO:0007669"/>
    <property type="project" value="UniProtKB-KW"/>
</dbReference>
<comment type="similarity">
    <text evidence="2">Belongs to the universal ribosomal protein uS11 family.</text>
</comment>
<evidence type="ECO:0000313" key="5">
    <source>
        <dbReference type="EMBL" id="BAT70292.1"/>
    </source>
</evidence>
<dbReference type="Pfam" id="PF00411">
    <property type="entry name" value="Ribosomal_S11"/>
    <property type="match status" value="1"/>
</dbReference>
<dbReference type="NCBIfam" id="NF003698">
    <property type="entry name" value="PRK05309.1"/>
    <property type="match status" value="1"/>
</dbReference>
<dbReference type="AlphaFoldDB" id="A0A0S3QPM3"/>
<evidence type="ECO:0000256" key="3">
    <source>
        <dbReference type="ARBA" id="ARBA00022980"/>
    </source>
</evidence>
<dbReference type="GO" id="GO:0006412">
    <property type="term" value="P:translation"/>
    <property type="evidence" value="ECO:0007669"/>
    <property type="project" value="InterPro"/>
</dbReference>
<evidence type="ECO:0000256" key="4">
    <source>
        <dbReference type="ARBA" id="ARBA00023274"/>
    </source>
</evidence>
<proteinExistence type="inferred from homology"/>
<dbReference type="RefSeq" id="YP_009193367.1">
    <property type="nucleotide sequence ID" value="NC_028737.1"/>
</dbReference>
<evidence type="ECO:0000256" key="2">
    <source>
        <dbReference type="ARBA" id="ARBA00006194"/>
    </source>
</evidence>
<keyword evidence="3 5" id="KW-0689">Ribosomal protein</keyword>
<dbReference type="PANTHER" id="PTHR11759">
    <property type="entry name" value="40S RIBOSOMAL PROTEIN S14/30S RIBOSOMAL PROTEIN S11"/>
    <property type="match status" value="1"/>
</dbReference>
<dbReference type="PIRSF" id="PIRSF002131">
    <property type="entry name" value="Ribosomal_S11"/>
    <property type="match status" value="1"/>
</dbReference>
<comment type="subcellular location">
    <subcellularLocation>
        <location evidence="1">Plastid</location>
        <location evidence="1">Chloroplast</location>
    </subcellularLocation>
</comment>
<dbReference type="GO" id="GO:0005840">
    <property type="term" value="C:ribosome"/>
    <property type="evidence" value="ECO:0007669"/>
    <property type="project" value="UniProtKB-KW"/>
</dbReference>
<sequence length="136" mass="15568">MIMKKIKISEKTKNLQKNLKINNDEIILNIHSTRNNTIIIFSTINGKILFWSSGGRVGFKNSKKKTAFASQLSLETLLKKNNILYKRKIHVILKGKGPGREPAIRVILKSKLKIKSFKEITAIPFNGCRLPKLRRL</sequence>
<dbReference type="GeneID" id="26522679"/>
<dbReference type="HAMAP" id="MF_01310">
    <property type="entry name" value="Ribosomal_uS11"/>
    <property type="match status" value="1"/>
</dbReference>
<reference evidence="5" key="1">
    <citation type="submission" date="2015-02" db="EMBL/GenBank/DDBJ databases">
        <title>A plastid genome of a nonphotosynthetic diatom.</title>
        <authorList>
            <person name="Kamikawa R."/>
            <person name="Inagaki Y."/>
        </authorList>
    </citation>
    <scope>NUCLEOTIDE SEQUENCE</scope>
    <source>
        <strain evidence="5">IriIs04</strain>
    </source>
</reference>
<dbReference type="InterPro" id="IPR001971">
    <property type="entry name" value="Ribosomal_uS11"/>
</dbReference>
<dbReference type="EMBL" id="LC028895">
    <property type="protein sequence ID" value="BAT70292.1"/>
    <property type="molecule type" value="Genomic_DNA"/>
</dbReference>
<accession>A0A0S3QPM3</accession>
<dbReference type="Gene3D" id="3.30.420.80">
    <property type="entry name" value="Ribosomal protein S11"/>
    <property type="match status" value="1"/>
</dbReference>
<geneLocation type="plastid" evidence="5"/>
<gene>
    <name evidence="5" type="primary">rps11</name>
</gene>
<protein>
    <submittedName>
        <fullName evidence="5">Ribosomal protein S11</fullName>
    </submittedName>
</protein>
<organism evidence="5">
    <name type="scientific">Nitzschia sp. IriIs04</name>
    <dbReference type="NCBI Taxonomy" id="1444690"/>
    <lineage>
        <taxon>Eukaryota</taxon>
        <taxon>Sar</taxon>
        <taxon>Stramenopiles</taxon>
        <taxon>Ochrophyta</taxon>
        <taxon>Bacillariophyta</taxon>
        <taxon>Bacillariophyceae</taxon>
        <taxon>Bacillariophycidae</taxon>
        <taxon>Bacillariales</taxon>
        <taxon>Bacillariaceae</taxon>
        <taxon>Nitzschia</taxon>
    </lineage>
</organism>
<name>A0A0S3QPM3_9STRA</name>